<proteinExistence type="inferred from homology"/>
<organism evidence="4 5">
    <name type="scientific">Kuraishia capsulata CBS 1993</name>
    <dbReference type="NCBI Taxonomy" id="1382522"/>
    <lineage>
        <taxon>Eukaryota</taxon>
        <taxon>Fungi</taxon>
        <taxon>Dikarya</taxon>
        <taxon>Ascomycota</taxon>
        <taxon>Saccharomycotina</taxon>
        <taxon>Pichiomycetes</taxon>
        <taxon>Pichiales</taxon>
        <taxon>Pichiaceae</taxon>
        <taxon>Kuraishia</taxon>
    </lineage>
</organism>
<dbReference type="InterPro" id="IPR013883">
    <property type="entry name" value="TF_Iwr1_dom"/>
</dbReference>
<dbReference type="PANTHER" id="PTHR28063">
    <property type="entry name" value="RNA POLYMERASE II NUCLEAR LOCALIZATION PROTEIN IWR1"/>
    <property type="match status" value="1"/>
</dbReference>
<dbReference type="GO" id="GO:0005737">
    <property type="term" value="C:cytoplasm"/>
    <property type="evidence" value="ECO:0007669"/>
    <property type="project" value="TreeGrafter"/>
</dbReference>
<dbReference type="HOGENOM" id="CLU_044104_0_0_1"/>
<dbReference type="EMBL" id="HG793126">
    <property type="protein sequence ID" value="CDK26088.1"/>
    <property type="molecule type" value="Genomic_DNA"/>
</dbReference>
<dbReference type="RefSeq" id="XP_022458096.1">
    <property type="nucleotide sequence ID" value="XM_022604301.1"/>
</dbReference>
<feature type="region of interest" description="Disordered" evidence="2">
    <location>
        <begin position="98"/>
        <end position="119"/>
    </location>
</feature>
<evidence type="ECO:0000256" key="2">
    <source>
        <dbReference type="SAM" id="MobiDB-lite"/>
    </source>
</evidence>
<feature type="region of interest" description="Disordered" evidence="2">
    <location>
        <begin position="173"/>
        <end position="239"/>
    </location>
</feature>
<sequence>MFRQPPNVLRVKRKRTEDPLQALVLESNRLKRSRSDQYIFKLLRTDENANEEDPVLKPTDEKNYFEIPKPEVQLEDEQVSKVANRPEVSDLLQDYLKNNDVPTKAPRRRRSSSAQRAGLHIEKSFQSEAGNSEYVYDVYFRDKAVAERLEKDKIGYIKFDDEYDLLGEFEQNSDNAISDDEDSNAEDFYKNDYPDDDDYVQSDESYLNEETRTKNEFDEVDQGFGGMSDDEDDQYDISHDHRRFSHGDYLENEGLNDEELESYYTKEAPKTSALESEALERHNFFTVENSSKNFGSSTRKLR</sequence>
<reference evidence="4" key="1">
    <citation type="submission" date="2013-12" db="EMBL/GenBank/DDBJ databases">
        <authorList>
            <person name="Genoscope - CEA"/>
        </authorList>
    </citation>
    <scope>NUCLEOTIDE SEQUENCE</scope>
    <source>
        <strain evidence="4">CBS 1993</strain>
    </source>
</reference>
<dbReference type="GeneID" id="34519484"/>
<comment type="similarity">
    <text evidence="1">Belongs to the IWR1/SLC7A6OS family.</text>
</comment>
<accession>W6MJE7</accession>
<dbReference type="Proteomes" id="UP000019384">
    <property type="component" value="Unassembled WGS sequence"/>
</dbReference>
<evidence type="ECO:0000313" key="4">
    <source>
        <dbReference type="EMBL" id="CDK26088.1"/>
    </source>
</evidence>
<dbReference type="Pfam" id="PF08574">
    <property type="entry name" value="Iwr1"/>
    <property type="match status" value="1"/>
</dbReference>
<feature type="domain" description="Transcription factor Iwr1" evidence="3">
    <location>
        <begin position="133"/>
        <end position="197"/>
    </location>
</feature>
<name>W6MJE7_9ASCO</name>
<evidence type="ECO:0000256" key="1">
    <source>
        <dbReference type="ARBA" id="ARBA00010218"/>
    </source>
</evidence>
<evidence type="ECO:0000313" key="5">
    <source>
        <dbReference type="Proteomes" id="UP000019384"/>
    </source>
</evidence>
<dbReference type="AlphaFoldDB" id="W6MJE7"/>
<protein>
    <recommendedName>
        <fullName evidence="3">Transcription factor Iwr1 domain-containing protein</fullName>
    </recommendedName>
</protein>
<dbReference type="PANTHER" id="PTHR28063:SF1">
    <property type="entry name" value="RNA POLYMERASE II NUCLEAR LOCALIZATION PROTEIN IWR1"/>
    <property type="match status" value="1"/>
</dbReference>
<dbReference type="GO" id="GO:0006606">
    <property type="term" value="P:protein import into nucleus"/>
    <property type="evidence" value="ECO:0007669"/>
    <property type="project" value="InterPro"/>
</dbReference>
<keyword evidence="5" id="KW-1185">Reference proteome</keyword>
<dbReference type="OrthoDB" id="6255506at2759"/>
<dbReference type="InterPro" id="IPR040150">
    <property type="entry name" value="Iwr1"/>
</dbReference>
<gene>
    <name evidence="4" type="ORF">KUCA_T00002059001</name>
</gene>
<evidence type="ECO:0000259" key="3">
    <source>
        <dbReference type="Pfam" id="PF08574"/>
    </source>
</evidence>
<reference evidence="4" key="2">
    <citation type="submission" date="2014-02" db="EMBL/GenBank/DDBJ databases">
        <title>Complete DNA sequence of /Kuraishia capsulata/ illustrates novel genomic features among budding yeasts (/Saccharomycotina/).</title>
        <authorList>
            <person name="Morales L."/>
            <person name="Noel B."/>
            <person name="Porcel B."/>
            <person name="Marcet-Houben M."/>
            <person name="Hullo M-F."/>
            <person name="Sacerdot C."/>
            <person name="Tekaia F."/>
            <person name="Leh-Louis V."/>
            <person name="Despons L."/>
            <person name="Khanna V."/>
            <person name="Aury J-M."/>
            <person name="Barbe V."/>
            <person name="Couloux A."/>
            <person name="Labadie K."/>
            <person name="Pelletier E."/>
            <person name="Souciet J-L."/>
            <person name="Boekhout T."/>
            <person name="Gabaldon T."/>
            <person name="Wincker P."/>
            <person name="Dujon B."/>
        </authorList>
    </citation>
    <scope>NUCLEOTIDE SEQUENCE</scope>
    <source>
        <strain evidence="4">CBS 1993</strain>
    </source>
</reference>
<dbReference type="STRING" id="1382522.W6MJE7"/>